<dbReference type="EMBL" id="LR798313">
    <property type="protein sequence ID" value="CAB5222898.1"/>
    <property type="molecule type" value="Genomic_DNA"/>
</dbReference>
<proteinExistence type="predicted"/>
<gene>
    <name evidence="1" type="ORF">UFOVP374_41</name>
</gene>
<evidence type="ECO:0000313" key="1">
    <source>
        <dbReference type="EMBL" id="CAB5222898.1"/>
    </source>
</evidence>
<sequence>MNLTYSVTYTQYSAAHRANFENNIWVSGARGQSLTLAGVQRILRRTHPRAIVVRRETWNRQ</sequence>
<name>A0A6J7X1D5_9CAUD</name>
<protein>
    <submittedName>
        <fullName evidence="1">Uncharacterized protein</fullName>
    </submittedName>
</protein>
<organism evidence="1">
    <name type="scientific">uncultured Caudovirales phage</name>
    <dbReference type="NCBI Taxonomy" id="2100421"/>
    <lineage>
        <taxon>Viruses</taxon>
        <taxon>Duplodnaviria</taxon>
        <taxon>Heunggongvirae</taxon>
        <taxon>Uroviricota</taxon>
        <taxon>Caudoviricetes</taxon>
        <taxon>Peduoviridae</taxon>
        <taxon>Maltschvirus</taxon>
        <taxon>Maltschvirus maltsch</taxon>
    </lineage>
</organism>
<accession>A0A6J7X1D5</accession>
<reference evidence="1" key="1">
    <citation type="submission" date="2020-05" db="EMBL/GenBank/DDBJ databases">
        <authorList>
            <person name="Chiriac C."/>
            <person name="Salcher M."/>
            <person name="Ghai R."/>
            <person name="Kavagutti S V."/>
        </authorList>
    </citation>
    <scope>NUCLEOTIDE SEQUENCE</scope>
</reference>